<keyword evidence="15 22" id="KW-1133">Transmembrane helix</keyword>
<feature type="chain" id="PRO_5002353272" description="non-specific serine/threonine protein kinase" evidence="23">
    <location>
        <begin position="30"/>
        <end position="1753"/>
    </location>
</feature>
<dbReference type="FunFam" id="1.10.510.10:FF:000309">
    <property type="entry name" value="Leucine-rich repeat receptor-like protein kinase"/>
    <property type="match status" value="1"/>
</dbReference>
<dbReference type="Gene3D" id="3.30.200.20">
    <property type="entry name" value="Phosphorylase Kinase, domain 1"/>
    <property type="match status" value="2"/>
</dbReference>
<evidence type="ECO:0000256" key="17">
    <source>
        <dbReference type="ARBA" id="ARBA00023170"/>
    </source>
</evidence>
<dbReference type="Pfam" id="PF07714">
    <property type="entry name" value="PK_Tyr_Ser-Thr"/>
    <property type="match status" value="1"/>
</dbReference>
<dbReference type="Gramene" id="OGLUM06G27000.1">
    <property type="protein sequence ID" value="OGLUM06G27000.1"/>
    <property type="gene ID" value="OGLUM06G27000"/>
</dbReference>
<comment type="similarity">
    <text evidence="2">Belongs to the protein kinase superfamily. Ser/Thr protein kinase family.</text>
</comment>
<keyword evidence="7" id="KW-0433">Leucine-rich repeat</keyword>
<evidence type="ECO:0000256" key="5">
    <source>
        <dbReference type="ARBA" id="ARBA00022475"/>
    </source>
</evidence>
<keyword evidence="16 22" id="KW-0472">Membrane</keyword>
<evidence type="ECO:0000256" key="9">
    <source>
        <dbReference type="ARBA" id="ARBA00022692"/>
    </source>
</evidence>
<evidence type="ECO:0000256" key="21">
    <source>
        <dbReference type="PROSITE-ProRule" id="PRU10141"/>
    </source>
</evidence>
<evidence type="ECO:0000313" key="25">
    <source>
        <dbReference type="EnsemblPlants" id="OGLUM06G27000.1"/>
    </source>
</evidence>
<comment type="similarity">
    <text evidence="3">Belongs to the RLP family.</text>
</comment>
<keyword evidence="13" id="KW-0418">Kinase</keyword>
<evidence type="ECO:0000313" key="26">
    <source>
        <dbReference type="Proteomes" id="UP000026961"/>
    </source>
</evidence>
<evidence type="ECO:0000256" key="23">
    <source>
        <dbReference type="SAM" id="SignalP"/>
    </source>
</evidence>
<dbReference type="Proteomes" id="UP000026961">
    <property type="component" value="Chromosome 6"/>
</dbReference>
<keyword evidence="17" id="KW-0675">Receptor</keyword>
<dbReference type="SMART" id="SM00220">
    <property type="entry name" value="S_TKc"/>
    <property type="match status" value="1"/>
</dbReference>
<keyword evidence="18" id="KW-0325">Glycoprotein</keyword>
<dbReference type="InterPro" id="IPR032675">
    <property type="entry name" value="LRR_dom_sf"/>
</dbReference>
<dbReference type="Pfam" id="PF13855">
    <property type="entry name" value="LRR_8"/>
    <property type="match status" value="4"/>
</dbReference>
<dbReference type="InterPro" id="IPR001611">
    <property type="entry name" value="Leu-rich_rpt"/>
</dbReference>
<dbReference type="PANTHER" id="PTHR27000:SF756">
    <property type="entry name" value="OS02G0154975 PROTEIN"/>
    <property type="match status" value="1"/>
</dbReference>
<keyword evidence="8" id="KW-0808">Transferase</keyword>
<dbReference type="SUPFAM" id="SSF52058">
    <property type="entry name" value="L domain-like"/>
    <property type="match status" value="4"/>
</dbReference>
<dbReference type="eggNOG" id="KOG0619">
    <property type="taxonomic scope" value="Eukaryota"/>
</dbReference>
<dbReference type="HOGENOM" id="CLU_000288_22_9_1"/>
<comment type="catalytic activity">
    <reaction evidence="19">
        <text>L-threonyl-[protein] + ATP = O-phospho-L-threonyl-[protein] + ADP + H(+)</text>
        <dbReference type="Rhea" id="RHEA:46608"/>
        <dbReference type="Rhea" id="RHEA-COMP:11060"/>
        <dbReference type="Rhea" id="RHEA-COMP:11605"/>
        <dbReference type="ChEBI" id="CHEBI:15378"/>
        <dbReference type="ChEBI" id="CHEBI:30013"/>
        <dbReference type="ChEBI" id="CHEBI:30616"/>
        <dbReference type="ChEBI" id="CHEBI:61977"/>
        <dbReference type="ChEBI" id="CHEBI:456216"/>
        <dbReference type="EC" id="2.7.11.1"/>
    </reaction>
</comment>
<sequence>METSGRVVVVVSGVLVLLLAISICGRAAACAEAERAALLSFLAEASPPAGDAIVADWRGSPDCCRWDGVGCGGAGDGDGAVTRLSLPGRGFNGTISPSIGNLTGLTHLNLSGNSLAGQFPEVLFSLPNVTVVDVSYNCLSGELPSVATGAAARGGLSLEVLDVSSNLLAGQFPSAIWEHTPRLVSLNASNNSFRGSIPSLCVSCPSLAVLDLSVNMLTGAISPGFGNCSQLRVLSAGRNNLTGELPGDIFDVKSLQHLHLPSNQIEGRLDPECIAKLTNLVTLDLSYNLFAGELPESISQITKLEELRLIHNNLTGKLPPALSNWTSLRCIDLRSNRFVGDLTGIDFSGLDNLTIFDVDSNNFTGTIPPSIYSCTAMKALRVSHNLIGGQVAPEISNLKELQFLSLTINSFVNISGMFWNLKGCTSLTALLVSYNFYGEALPDAGWVGDHIKSVRVIVMENCALTGTIPSWLSKLQDLNILNLSGNRLTGPIPSWLGGMSKLYYLDLSGNILSGEIPPSLKEIRLLTSEQAMAEFNPGHLPLMFSVKPDRRAADRQGRGYYQLSGVAATLNLSDNGITGTISPEVGKLKTLQVLDVSYNNLSGGIPPELSNLTKLQILDLRWNHLTGTIPPSLNELNFLAIFNVAYNDLEGPIPTGDQFDAFPPRSFKGNPKLCGLVISVPCSNKFEARYHTSSKVVGKKVLIAIVLGVSFGLVILIVSLGCLVIAVRRVMSNGAVHDGGRGVGASLFDSMSSELYNDNDSSKDTIFFMSEVAGEAAKAVTFVDVLKATNNFSPANIIGSGGYGLVFLAEMEDGARLAVKKLNGDMCLVEREFQAEVEALSATRHENLVPLLGFCIRGRLRLLIYPNNSFHGSIPSLCVSCPALAVLDLSVNVLRGVISSGFGNCSQLRVLSAGRNNLTGELPGELFDVKPLQHLQLPANQIEGRLDQDSLAKLTNLVALDLSYNLFTGELPESISKMPKLEELRLANNNLTGTLPSALSNWTSLRFIDLRSNSFVGNLTDVDFSGLPNLTVFDVASNNFTGTMPPSIYSCTAMKALRVSRNVMGGQVSPEIGNLKQLEFFSLTINSFVNISGMFWNLKGCTSLTALLVSYNFYGEALPDAGWVGDHVRSVRVIVMQNCALTGAIPSWLSKLQDLNILNLSGNRLTGPIPSWLGAMPKLYYVDLSGNQLSGVIPPSLMEMRLLTSEQAMAEFNPGHLILMFSLNPDNGAANRQGRGYYQLSGVAATLNFGENGITGTISPEVGKLKTLQVFDVSYNNLSGGIPPELTGLDRLQVLDLRWNRLTGTIPSALNKLNFLAVFNVAHNDLEGPIPTGGQFDAFPPKNFMGNPKLCGRAISVPCGNMIGATRDDDPDKHVGKRVLIAIVLGVCIGLVALVVFLGCVVITVRKVMSNGAVRDGGKGVEVSLFDSMSELYGDCSKDTILFMSEAAGEAAKRLTFVDILKATNNFSQERIIGSGGYGLVFLAELEDGARLAVKKLNGDMCLVEREFQAEVEALSATRHENLVPLLGFCIRGRLRLLLYPYMANGSLHDWLHERRAGGAGAAPQLLDWRARLNVARGASRGVLYIHEQCKPQIVHRDIKSSNILLDEAGEARVADFGLARLILPDRTHVTTELVGTPGYIPPEYGQAWVATRRGDVYSFGVVLLELLTGRRPVEAASPPHGQQRELVRWVLQMRLQGRQAEVLDTRLSGGNEAQMLYVLDLACLCVDSTPFSRPAIQEVVSWLDNVDTIGRS</sequence>
<evidence type="ECO:0000256" key="20">
    <source>
        <dbReference type="ARBA" id="ARBA00048679"/>
    </source>
</evidence>
<evidence type="ECO:0000256" key="15">
    <source>
        <dbReference type="ARBA" id="ARBA00022989"/>
    </source>
</evidence>
<evidence type="ECO:0000256" key="11">
    <source>
        <dbReference type="ARBA" id="ARBA00022737"/>
    </source>
</evidence>
<dbReference type="STRING" id="40148.A0A0E0ADM8"/>
<dbReference type="Pfam" id="PF23598">
    <property type="entry name" value="LRR_14"/>
    <property type="match status" value="1"/>
</dbReference>
<evidence type="ECO:0000256" key="1">
    <source>
        <dbReference type="ARBA" id="ARBA00004251"/>
    </source>
</evidence>
<evidence type="ECO:0000256" key="12">
    <source>
        <dbReference type="ARBA" id="ARBA00022741"/>
    </source>
</evidence>
<dbReference type="Pfam" id="PF08263">
    <property type="entry name" value="LRRNT_2"/>
    <property type="match status" value="1"/>
</dbReference>
<feature type="signal peptide" evidence="23">
    <location>
        <begin position="1"/>
        <end position="29"/>
    </location>
</feature>
<dbReference type="Gene3D" id="1.10.510.10">
    <property type="entry name" value="Transferase(Phosphotransferase) domain 1"/>
    <property type="match status" value="1"/>
</dbReference>
<evidence type="ECO:0000256" key="14">
    <source>
        <dbReference type="ARBA" id="ARBA00022840"/>
    </source>
</evidence>
<dbReference type="Pfam" id="PF00560">
    <property type="entry name" value="LRR_1"/>
    <property type="match status" value="5"/>
</dbReference>
<dbReference type="GO" id="GO:0005886">
    <property type="term" value="C:plasma membrane"/>
    <property type="evidence" value="ECO:0007669"/>
    <property type="project" value="UniProtKB-SubCell"/>
</dbReference>
<dbReference type="EnsemblPlants" id="OGLUM06G27000.1">
    <property type="protein sequence ID" value="OGLUM06G27000.1"/>
    <property type="gene ID" value="OGLUM06G27000"/>
</dbReference>
<dbReference type="Gene3D" id="3.80.10.10">
    <property type="entry name" value="Ribonuclease Inhibitor"/>
    <property type="match status" value="8"/>
</dbReference>
<dbReference type="InterPro" id="IPR001245">
    <property type="entry name" value="Ser-Thr/Tyr_kinase_cat_dom"/>
</dbReference>
<name>A0A0E0ADM8_9ORYZ</name>
<dbReference type="PROSITE" id="PS50011">
    <property type="entry name" value="PROTEIN_KINASE_DOM"/>
    <property type="match status" value="1"/>
</dbReference>
<keyword evidence="14 21" id="KW-0067">ATP-binding</keyword>
<evidence type="ECO:0000256" key="7">
    <source>
        <dbReference type="ARBA" id="ARBA00022614"/>
    </source>
</evidence>
<dbReference type="InterPro" id="IPR011009">
    <property type="entry name" value="Kinase-like_dom_sf"/>
</dbReference>
<dbReference type="CDD" id="cd14066">
    <property type="entry name" value="STKc_IRAK"/>
    <property type="match status" value="1"/>
</dbReference>
<evidence type="ECO:0000256" key="2">
    <source>
        <dbReference type="ARBA" id="ARBA00008684"/>
    </source>
</evidence>
<evidence type="ECO:0000256" key="10">
    <source>
        <dbReference type="ARBA" id="ARBA00022729"/>
    </source>
</evidence>
<evidence type="ECO:0000256" key="3">
    <source>
        <dbReference type="ARBA" id="ARBA00009592"/>
    </source>
</evidence>
<feature type="domain" description="Protein kinase" evidence="24">
    <location>
        <begin position="1467"/>
        <end position="1744"/>
    </location>
</feature>
<dbReference type="PROSITE" id="PS00107">
    <property type="entry name" value="PROTEIN_KINASE_ATP"/>
    <property type="match status" value="1"/>
</dbReference>
<reference evidence="25" key="2">
    <citation type="submission" date="2018-05" db="EMBL/GenBank/DDBJ databases">
        <title>OgluRS3 (Oryza glumaepatula Reference Sequence Version 3).</title>
        <authorList>
            <person name="Zhang J."/>
            <person name="Kudrna D."/>
            <person name="Lee S."/>
            <person name="Talag J."/>
            <person name="Welchert J."/>
            <person name="Wing R.A."/>
        </authorList>
    </citation>
    <scope>NUCLEOTIDE SEQUENCE [LARGE SCALE GENOMIC DNA]</scope>
</reference>
<dbReference type="InterPro" id="IPR017441">
    <property type="entry name" value="Protein_kinase_ATP_BS"/>
</dbReference>
<dbReference type="PROSITE" id="PS00108">
    <property type="entry name" value="PROTEIN_KINASE_ST"/>
    <property type="match status" value="1"/>
</dbReference>
<proteinExistence type="inferred from homology"/>
<dbReference type="GO" id="GO:0004674">
    <property type="term" value="F:protein serine/threonine kinase activity"/>
    <property type="evidence" value="ECO:0007669"/>
    <property type="project" value="UniProtKB-KW"/>
</dbReference>
<dbReference type="Pfam" id="PF00069">
    <property type="entry name" value="Pkinase"/>
    <property type="match status" value="1"/>
</dbReference>
<dbReference type="FunFam" id="3.80.10.10:FF:000213">
    <property type="entry name" value="Tyrosine-sulfated glycopeptide receptor 1"/>
    <property type="match status" value="2"/>
</dbReference>
<evidence type="ECO:0000256" key="4">
    <source>
        <dbReference type="ARBA" id="ARBA00012513"/>
    </source>
</evidence>
<dbReference type="InterPro" id="IPR003591">
    <property type="entry name" value="Leu-rich_rpt_typical-subtyp"/>
</dbReference>
<evidence type="ECO:0000256" key="8">
    <source>
        <dbReference type="ARBA" id="ARBA00022679"/>
    </source>
</evidence>
<evidence type="ECO:0000256" key="16">
    <source>
        <dbReference type="ARBA" id="ARBA00023136"/>
    </source>
</evidence>
<comment type="subcellular location">
    <subcellularLocation>
        <location evidence="1">Cell membrane</location>
        <topology evidence="1">Single-pass type I membrane protein</topology>
    </subcellularLocation>
</comment>
<dbReference type="SUPFAM" id="SSF56112">
    <property type="entry name" value="Protein kinase-like (PK-like)"/>
    <property type="match status" value="2"/>
</dbReference>
<dbReference type="InterPro" id="IPR013210">
    <property type="entry name" value="LRR_N_plant-typ"/>
</dbReference>
<organism evidence="25">
    <name type="scientific">Oryza glumipatula</name>
    <dbReference type="NCBI Taxonomy" id="40148"/>
    <lineage>
        <taxon>Eukaryota</taxon>
        <taxon>Viridiplantae</taxon>
        <taxon>Streptophyta</taxon>
        <taxon>Embryophyta</taxon>
        <taxon>Tracheophyta</taxon>
        <taxon>Spermatophyta</taxon>
        <taxon>Magnoliopsida</taxon>
        <taxon>Liliopsida</taxon>
        <taxon>Poales</taxon>
        <taxon>Poaceae</taxon>
        <taxon>BOP clade</taxon>
        <taxon>Oryzoideae</taxon>
        <taxon>Oryzeae</taxon>
        <taxon>Oryzinae</taxon>
        <taxon>Oryza</taxon>
    </lineage>
</organism>
<evidence type="ECO:0000259" key="24">
    <source>
        <dbReference type="PROSITE" id="PS50011"/>
    </source>
</evidence>
<keyword evidence="11" id="KW-0677">Repeat</keyword>
<reference evidence="25" key="1">
    <citation type="submission" date="2015-04" db="UniProtKB">
        <authorList>
            <consortium name="EnsemblPlants"/>
        </authorList>
    </citation>
    <scope>IDENTIFICATION</scope>
</reference>
<comment type="catalytic activity">
    <reaction evidence="20">
        <text>L-seryl-[protein] + ATP = O-phospho-L-seryl-[protein] + ADP + H(+)</text>
        <dbReference type="Rhea" id="RHEA:17989"/>
        <dbReference type="Rhea" id="RHEA-COMP:9863"/>
        <dbReference type="Rhea" id="RHEA-COMP:11604"/>
        <dbReference type="ChEBI" id="CHEBI:15378"/>
        <dbReference type="ChEBI" id="CHEBI:29999"/>
        <dbReference type="ChEBI" id="CHEBI:30616"/>
        <dbReference type="ChEBI" id="CHEBI:83421"/>
        <dbReference type="ChEBI" id="CHEBI:456216"/>
        <dbReference type="EC" id="2.7.11.1"/>
    </reaction>
</comment>
<dbReference type="PANTHER" id="PTHR27000">
    <property type="entry name" value="LEUCINE-RICH REPEAT RECEPTOR-LIKE PROTEIN KINASE FAMILY PROTEIN-RELATED"/>
    <property type="match status" value="1"/>
</dbReference>
<dbReference type="GO" id="GO:0005524">
    <property type="term" value="F:ATP binding"/>
    <property type="evidence" value="ECO:0007669"/>
    <property type="project" value="UniProtKB-UniRule"/>
</dbReference>
<keyword evidence="5" id="KW-1003">Cell membrane</keyword>
<dbReference type="SMART" id="SM00369">
    <property type="entry name" value="LRR_TYP"/>
    <property type="match status" value="14"/>
</dbReference>
<evidence type="ECO:0000256" key="6">
    <source>
        <dbReference type="ARBA" id="ARBA00022527"/>
    </source>
</evidence>
<dbReference type="FunFam" id="3.80.10.10:FF:000403">
    <property type="entry name" value="Receptor-like protein 2"/>
    <property type="match status" value="1"/>
</dbReference>
<feature type="binding site" evidence="21">
    <location>
        <position position="1496"/>
    </location>
    <ligand>
        <name>ATP</name>
        <dbReference type="ChEBI" id="CHEBI:30616"/>
    </ligand>
</feature>
<keyword evidence="12 21" id="KW-0547">Nucleotide-binding</keyword>
<evidence type="ECO:0000256" key="22">
    <source>
        <dbReference type="SAM" id="Phobius"/>
    </source>
</evidence>
<dbReference type="FunFam" id="3.80.10.10:FF:000998">
    <property type="entry name" value="Os06g0692100 protein"/>
    <property type="match status" value="1"/>
</dbReference>
<keyword evidence="26" id="KW-1185">Reference proteome</keyword>
<dbReference type="EC" id="2.7.11.1" evidence="4"/>
<feature type="transmembrane region" description="Helical" evidence="22">
    <location>
        <begin position="1379"/>
        <end position="1405"/>
    </location>
</feature>
<evidence type="ECO:0000256" key="19">
    <source>
        <dbReference type="ARBA" id="ARBA00047899"/>
    </source>
</evidence>
<evidence type="ECO:0000256" key="18">
    <source>
        <dbReference type="ARBA" id="ARBA00023180"/>
    </source>
</evidence>
<keyword evidence="6" id="KW-0723">Serine/threonine-protein kinase</keyword>
<protein>
    <recommendedName>
        <fullName evidence="4">non-specific serine/threonine protein kinase</fullName>
        <ecNumber evidence="4">2.7.11.1</ecNumber>
    </recommendedName>
</protein>
<keyword evidence="10 23" id="KW-0732">Signal</keyword>
<dbReference type="InterPro" id="IPR008271">
    <property type="entry name" value="Ser/Thr_kinase_AS"/>
</dbReference>
<dbReference type="InterPro" id="IPR000719">
    <property type="entry name" value="Prot_kinase_dom"/>
</dbReference>
<keyword evidence="9 22" id="KW-0812">Transmembrane</keyword>
<accession>A0A0E0ADM8</accession>
<dbReference type="FunFam" id="3.80.10.10:FF:000041">
    <property type="entry name" value="LRR receptor-like serine/threonine-protein kinase ERECTA"/>
    <property type="match status" value="1"/>
</dbReference>
<dbReference type="InterPro" id="IPR055414">
    <property type="entry name" value="LRR_R13L4/SHOC2-like"/>
</dbReference>
<evidence type="ECO:0000256" key="13">
    <source>
        <dbReference type="ARBA" id="ARBA00022777"/>
    </source>
</evidence>
<feature type="transmembrane region" description="Helical" evidence="22">
    <location>
        <begin position="701"/>
        <end position="727"/>
    </location>
</feature>